<dbReference type="EMBL" id="ML179260">
    <property type="protein sequence ID" value="THU93065.1"/>
    <property type="molecule type" value="Genomic_DNA"/>
</dbReference>
<proteinExistence type="predicted"/>
<name>A0A4V4HEZ8_DENBC</name>
<protein>
    <submittedName>
        <fullName evidence="1">Uncharacterized protein</fullName>
    </submittedName>
</protein>
<reference evidence="1 2" key="1">
    <citation type="journal article" date="2019" name="Nat. Ecol. Evol.">
        <title>Megaphylogeny resolves global patterns of mushroom evolution.</title>
        <authorList>
            <person name="Varga T."/>
            <person name="Krizsan K."/>
            <person name="Foldi C."/>
            <person name="Dima B."/>
            <person name="Sanchez-Garcia M."/>
            <person name="Sanchez-Ramirez S."/>
            <person name="Szollosi G.J."/>
            <person name="Szarkandi J.G."/>
            <person name="Papp V."/>
            <person name="Albert L."/>
            <person name="Andreopoulos W."/>
            <person name="Angelini C."/>
            <person name="Antonin V."/>
            <person name="Barry K.W."/>
            <person name="Bougher N.L."/>
            <person name="Buchanan P."/>
            <person name="Buyck B."/>
            <person name="Bense V."/>
            <person name="Catcheside P."/>
            <person name="Chovatia M."/>
            <person name="Cooper J."/>
            <person name="Damon W."/>
            <person name="Desjardin D."/>
            <person name="Finy P."/>
            <person name="Geml J."/>
            <person name="Haridas S."/>
            <person name="Hughes K."/>
            <person name="Justo A."/>
            <person name="Karasinski D."/>
            <person name="Kautmanova I."/>
            <person name="Kiss B."/>
            <person name="Kocsube S."/>
            <person name="Kotiranta H."/>
            <person name="LaButti K.M."/>
            <person name="Lechner B.E."/>
            <person name="Liimatainen K."/>
            <person name="Lipzen A."/>
            <person name="Lukacs Z."/>
            <person name="Mihaltcheva S."/>
            <person name="Morgado L.N."/>
            <person name="Niskanen T."/>
            <person name="Noordeloos M.E."/>
            <person name="Ohm R.A."/>
            <person name="Ortiz-Santana B."/>
            <person name="Ovrebo C."/>
            <person name="Racz N."/>
            <person name="Riley R."/>
            <person name="Savchenko A."/>
            <person name="Shiryaev A."/>
            <person name="Soop K."/>
            <person name="Spirin V."/>
            <person name="Szebenyi C."/>
            <person name="Tomsovsky M."/>
            <person name="Tulloss R.E."/>
            <person name="Uehling J."/>
            <person name="Grigoriev I.V."/>
            <person name="Vagvolgyi C."/>
            <person name="Papp T."/>
            <person name="Martin F.M."/>
            <person name="Miettinen O."/>
            <person name="Hibbett D.S."/>
            <person name="Nagy L.G."/>
        </authorList>
    </citation>
    <scope>NUCLEOTIDE SEQUENCE [LARGE SCALE GENOMIC DNA]</scope>
    <source>
        <strain evidence="1 2">CBS 962.96</strain>
    </source>
</reference>
<sequence>MEPDDRKAQCLLTSHHKGPQYFTYLVSVELYPNCGALSVTFAQMTRNDWGYRHKRQGSIQSSSSVSLASEEPTAMAVRYITKRERKNILQSARGSHIAKCERKPELLYIY</sequence>
<organism evidence="1 2">
    <name type="scientific">Dendrothele bispora (strain CBS 962.96)</name>
    <dbReference type="NCBI Taxonomy" id="1314807"/>
    <lineage>
        <taxon>Eukaryota</taxon>
        <taxon>Fungi</taxon>
        <taxon>Dikarya</taxon>
        <taxon>Basidiomycota</taxon>
        <taxon>Agaricomycotina</taxon>
        <taxon>Agaricomycetes</taxon>
        <taxon>Agaricomycetidae</taxon>
        <taxon>Agaricales</taxon>
        <taxon>Agaricales incertae sedis</taxon>
        <taxon>Dendrothele</taxon>
    </lineage>
</organism>
<gene>
    <name evidence="1" type="ORF">K435DRAFT_800027</name>
</gene>
<dbReference type="Proteomes" id="UP000297245">
    <property type="component" value="Unassembled WGS sequence"/>
</dbReference>
<evidence type="ECO:0000313" key="2">
    <source>
        <dbReference type="Proteomes" id="UP000297245"/>
    </source>
</evidence>
<dbReference type="AlphaFoldDB" id="A0A4V4HEZ8"/>
<evidence type="ECO:0000313" key="1">
    <source>
        <dbReference type="EMBL" id="THU93065.1"/>
    </source>
</evidence>
<keyword evidence="2" id="KW-1185">Reference proteome</keyword>
<accession>A0A4V4HEZ8</accession>